<protein>
    <recommendedName>
        <fullName evidence="1">Polymerase/histidinol phosphatase N-terminal domain-containing protein</fullName>
    </recommendedName>
</protein>
<evidence type="ECO:0000313" key="2">
    <source>
        <dbReference type="EMBL" id="SES31856.1"/>
    </source>
</evidence>
<dbReference type="Gene3D" id="1.10.150.650">
    <property type="match status" value="1"/>
</dbReference>
<keyword evidence="3" id="KW-1185">Reference proteome</keyword>
<evidence type="ECO:0000313" key="3">
    <source>
        <dbReference type="Proteomes" id="UP000198571"/>
    </source>
</evidence>
<dbReference type="STRING" id="1601833.SAMN05518684_11643"/>
<dbReference type="SUPFAM" id="SSF89550">
    <property type="entry name" value="PHP domain-like"/>
    <property type="match status" value="1"/>
</dbReference>
<sequence>MVGKADLHMHSTASDGGYGAETLMEMCAEAGLSLISLTDHDTTAGVEKAKKSAESLNIQLINGIELSTRSQGQSVDILGYGIDVESAHLQETLAFHRQMREERMERMVRKCRDYGLEVTVEDVKAEVTGHTYSRPHLAKALIKKGYGEKVSDIFDHYIGYGKPCYVVKEKEMTPSEAVKLIHEAGGLAVAAHPIYYDLDDHILDWFINDGLDGVEVYHRDHDEQAVKRFSALAEKAEAKLGHRVFKTGGSDFHHEAYGREGEKLGITKLPYEEAEYLLTFLQNKEKR</sequence>
<dbReference type="PANTHER" id="PTHR42924:SF3">
    <property type="entry name" value="POLYMERASE_HISTIDINOL PHOSPHATASE N-TERMINAL DOMAIN-CONTAINING PROTEIN"/>
    <property type="match status" value="1"/>
</dbReference>
<dbReference type="InterPro" id="IPR004013">
    <property type="entry name" value="PHP_dom"/>
</dbReference>
<dbReference type="SMART" id="SM00481">
    <property type="entry name" value="POLIIIAc"/>
    <property type="match status" value="1"/>
</dbReference>
<dbReference type="Proteomes" id="UP000198571">
    <property type="component" value="Unassembled WGS sequence"/>
</dbReference>
<dbReference type="InterPro" id="IPR016195">
    <property type="entry name" value="Pol/histidinol_Pase-like"/>
</dbReference>
<dbReference type="Pfam" id="PF02811">
    <property type="entry name" value="PHP"/>
    <property type="match status" value="1"/>
</dbReference>
<gene>
    <name evidence="2" type="ORF">SAMN05518684_11643</name>
</gene>
<dbReference type="PANTHER" id="PTHR42924">
    <property type="entry name" value="EXONUCLEASE"/>
    <property type="match status" value="1"/>
</dbReference>
<dbReference type="AlphaFoldDB" id="A0A1H9WD42"/>
<dbReference type="InterPro" id="IPR003141">
    <property type="entry name" value="Pol/His_phosphatase_N"/>
</dbReference>
<dbReference type="GO" id="GO:0004534">
    <property type="term" value="F:5'-3' RNA exonuclease activity"/>
    <property type="evidence" value="ECO:0007669"/>
    <property type="project" value="TreeGrafter"/>
</dbReference>
<name>A0A1H9WD42_9BACI</name>
<dbReference type="RefSeq" id="WP_093054554.1">
    <property type="nucleotide sequence ID" value="NZ_FOGT01000016.1"/>
</dbReference>
<proteinExistence type="predicted"/>
<feature type="domain" description="Polymerase/histidinol phosphatase N-terminal" evidence="1">
    <location>
        <begin position="5"/>
        <end position="70"/>
    </location>
</feature>
<dbReference type="InterPro" id="IPR052018">
    <property type="entry name" value="PHP_domain"/>
</dbReference>
<evidence type="ECO:0000259" key="1">
    <source>
        <dbReference type="SMART" id="SM00481"/>
    </source>
</evidence>
<dbReference type="GO" id="GO:0035312">
    <property type="term" value="F:5'-3' DNA exonuclease activity"/>
    <property type="evidence" value="ECO:0007669"/>
    <property type="project" value="TreeGrafter"/>
</dbReference>
<dbReference type="Gene3D" id="3.20.20.140">
    <property type="entry name" value="Metal-dependent hydrolases"/>
    <property type="match status" value="1"/>
</dbReference>
<reference evidence="3" key="1">
    <citation type="submission" date="2016-10" db="EMBL/GenBank/DDBJ databases">
        <authorList>
            <person name="Varghese N."/>
            <person name="Submissions S."/>
        </authorList>
    </citation>
    <scope>NUCLEOTIDE SEQUENCE [LARGE SCALE GENOMIC DNA]</scope>
    <source>
        <strain evidence="3">S9</strain>
    </source>
</reference>
<dbReference type="OrthoDB" id="9804333at2"/>
<dbReference type="CDD" id="cd07438">
    <property type="entry name" value="PHP_HisPPase_AMP"/>
    <property type="match status" value="1"/>
</dbReference>
<accession>A0A1H9WD42</accession>
<organism evidence="2 3">
    <name type="scientific">Salipaludibacillus aurantiacus</name>
    <dbReference type="NCBI Taxonomy" id="1601833"/>
    <lineage>
        <taxon>Bacteria</taxon>
        <taxon>Bacillati</taxon>
        <taxon>Bacillota</taxon>
        <taxon>Bacilli</taxon>
        <taxon>Bacillales</taxon>
        <taxon>Bacillaceae</taxon>
    </lineage>
</organism>
<dbReference type="EMBL" id="FOGT01000016">
    <property type="protein sequence ID" value="SES31856.1"/>
    <property type="molecule type" value="Genomic_DNA"/>
</dbReference>